<proteinExistence type="inferred from homology"/>
<dbReference type="GeneID" id="25742795"/>
<dbReference type="EMBL" id="KK102331">
    <property type="protein sequence ID" value="KIY98044.1"/>
    <property type="molecule type" value="Genomic_DNA"/>
</dbReference>
<dbReference type="Proteomes" id="UP000054498">
    <property type="component" value="Unassembled WGS sequence"/>
</dbReference>
<dbReference type="Pfam" id="PF13621">
    <property type="entry name" value="Cupin_8"/>
    <property type="match status" value="2"/>
</dbReference>
<evidence type="ECO:0000313" key="4">
    <source>
        <dbReference type="EMBL" id="KIY98044.1"/>
    </source>
</evidence>
<sequence length="543" mass="57010">MKDAQRAVDKIGLEDATPFRMWKDYVLIRGVPGDWAAKLTDSELVRLAGDAQVQVEVRGGAGGAFGLGRKAHMPFREFVRRAAGGDAGLYLSAQPVPVGPDGHRELAAPPVTQLLSLLPLQPDLLPHLVPQSINMWMGAAPSGSSTGLHHDFHDNLYVLLRGRKRFRLYPPSEVGAMYVHGQVARRHANGRIVYQGQGDVAADGSDNGEVARWRARRGAEAAVSEAEAAVAAGARGAAARLEAAEARLEALLDGALDGGGGDDVSDDFDDAFGDDDADEDGGDDVRAGECLYLPAGWFHEVTSYSEPGCATHLALNWWFHPPDRLAPSEAAFERPYTSDYWPTLWQARLARLRAAGAGGGDGGGGGGGGGGAGSERRRAGGSGELRERRTGGVRKRRAGGASAPAHVRWPGGLHEPSNRYYRGNTHPGTASGTAAAWPPPRPKGEPPGGGGGGGGDSGVGDEEEHEPEDAVAAYFRANPDAARALFAQFLASKYGPGGGGTDDRGGAHGARGRASPLAAGRRHHVPVAYRMRKRVPKPHPNMG</sequence>
<dbReference type="SMART" id="SM00558">
    <property type="entry name" value="JmjC"/>
    <property type="match status" value="1"/>
</dbReference>
<name>A0A0D2M385_9CHLO</name>
<dbReference type="KEGG" id="mng:MNEG_9920"/>
<evidence type="ECO:0000313" key="5">
    <source>
        <dbReference type="Proteomes" id="UP000054498"/>
    </source>
</evidence>
<feature type="compositionally biased region" description="Gly residues" evidence="2">
    <location>
        <begin position="446"/>
        <end position="458"/>
    </location>
</feature>
<feature type="domain" description="JmjC" evidence="3">
    <location>
        <begin position="107"/>
        <end position="336"/>
    </location>
</feature>
<dbReference type="SUPFAM" id="SSF51197">
    <property type="entry name" value="Clavaminate synthase-like"/>
    <property type="match status" value="1"/>
</dbReference>
<dbReference type="PANTHER" id="PTHR12461:SF100">
    <property type="entry name" value="JMJC DOMAIN-CONTAINING PROTEIN 4"/>
    <property type="match status" value="1"/>
</dbReference>
<dbReference type="InterPro" id="IPR041667">
    <property type="entry name" value="Cupin_8"/>
</dbReference>
<feature type="compositionally biased region" description="Basic and acidic residues" evidence="2">
    <location>
        <begin position="374"/>
        <end position="390"/>
    </location>
</feature>
<evidence type="ECO:0000256" key="1">
    <source>
        <dbReference type="ARBA" id="ARBA00006801"/>
    </source>
</evidence>
<dbReference type="InterPro" id="IPR014710">
    <property type="entry name" value="RmlC-like_jellyroll"/>
</dbReference>
<protein>
    <submittedName>
        <fullName evidence="4">JmjC domain-containing protein 4</fullName>
    </submittedName>
</protein>
<feature type="compositionally biased region" description="Acidic residues" evidence="2">
    <location>
        <begin position="263"/>
        <end position="282"/>
    </location>
</feature>
<feature type="compositionally biased region" description="Acidic residues" evidence="2">
    <location>
        <begin position="459"/>
        <end position="469"/>
    </location>
</feature>
<dbReference type="OrthoDB" id="415358at2759"/>
<evidence type="ECO:0000259" key="3">
    <source>
        <dbReference type="PROSITE" id="PS51184"/>
    </source>
</evidence>
<dbReference type="Gene3D" id="2.60.120.10">
    <property type="entry name" value="Jelly Rolls"/>
    <property type="match status" value="2"/>
</dbReference>
<keyword evidence="5" id="KW-1185">Reference proteome</keyword>
<feature type="region of interest" description="Disordered" evidence="2">
    <location>
        <begin position="263"/>
        <end position="283"/>
    </location>
</feature>
<organism evidence="4 5">
    <name type="scientific">Monoraphidium neglectum</name>
    <dbReference type="NCBI Taxonomy" id="145388"/>
    <lineage>
        <taxon>Eukaryota</taxon>
        <taxon>Viridiplantae</taxon>
        <taxon>Chlorophyta</taxon>
        <taxon>core chlorophytes</taxon>
        <taxon>Chlorophyceae</taxon>
        <taxon>CS clade</taxon>
        <taxon>Sphaeropleales</taxon>
        <taxon>Selenastraceae</taxon>
        <taxon>Monoraphidium</taxon>
    </lineage>
</organism>
<dbReference type="PANTHER" id="PTHR12461">
    <property type="entry name" value="HYPOXIA-INDUCIBLE FACTOR 1 ALPHA INHIBITOR-RELATED"/>
    <property type="match status" value="1"/>
</dbReference>
<comment type="similarity">
    <text evidence="1">Belongs to the JARID1 histone demethylase family.</text>
</comment>
<gene>
    <name evidence="4" type="ORF">MNEG_9920</name>
</gene>
<dbReference type="STRING" id="145388.A0A0D2M385"/>
<feature type="compositionally biased region" description="Gly residues" evidence="2">
    <location>
        <begin position="359"/>
        <end position="373"/>
    </location>
</feature>
<reference evidence="4 5" key="1">
    <citation type="journal article" date="2013" name="BMC Genomics">
        <title>Reconstruction of the lipid metabolism for the microalga Monoraphidium neglectum from its genome sequence reveals characteristics suitable for biofuel production.</title>
        <authorList>
            <person name="Bogen C."/>
            <person name="Al-Dilaimi A."/>
            <person name="Albersmeier A."/>
            <person name="Wichmann J."/>
            <person name="Grundmann M."/>
            <person name="Rupp O."/>
            <person name="Lauersen K.J."/>
            <person name="Blifernez-Klassen O."/>
            <person name="Kalinowski J."/>
            <person name="Goesmann A."/>
            <person name="Mussgnug J.H."/>
            <person name="Kruse O."/>
        </authorList>
    </citation>
    <scope>NUCLEOTIDE SEQUENCE [LARGE SCALE GENOMIC DNA]</scope>
    <source>
        <strain evidence="4 5">SAG 48.87</strain>
    </source>
</reference>
<dbReference type="PROSITE" id="PS51184">
    <property type="entry name" value="JMJC"/>
    <property type="match status" value="1"/>
</dbReference>
<evidence type="ECO:0000256" key="2">
    <source>
        <dbReference type="SAM" id="MobiDB-lite"/>
    </source>
</evidence>
<feature type="region of interest" description="Disordered" evidence="2">
    <location>
        <begin position="359"/>
        <end position="475"/>
    </location>
</feature>
<accession>A0A0D2M385</accession>
<dbReference type="AlphaFoldDB" id="A0A0D2M385"/>
<dbReference type="InterPro" id="IPR003347">
    <property type="entry name" value="JmjC_dom"/>
</dbReference>
<dbReference type="RefSeq" id="XP_013897064.1">
    <property type="nucleotide sequence ID" value="XM_014041610.1"/>
</dbReference>
<feature type="region of interest" description="Disordered" evidence="2">
    <location>
        <begin position="492"/>
        <end position="523"/>
    </location>
</feature>